<comment type="caution">
    <text evidence="1">The sequence shown here is derived from an EMBL/GenBank/DDBJ whole genome shotgun (WGS) entry which is preliminary data.</text>
</comment>
<proteinExistence type="predicted"/>
<dbReference type="Gene3D" id="3.60.15.10">
    <property type="entry name" value="Ribonuclease Z/Hydroxyacylglutathione hydrolase-like"/>
    <property type="match status" value="1"/>
</dbReference>
<dbReference type="EMBL" id="BARU01005481">
    <property type="protein sequence ID" value="GAH36978.1"/>
    <property type="molecule type" value="Genomic_DNA"/>
</dbReference>
<dbReference type="InterPro" id="IPR036866">
    <property type="entry name" value="RibonucZ/Hydroxyglut_hydro"/>
</dbReference>
<gene>
    <name evidence="1" type="ORF">S03H2_10677</name>
</gene>
<reference evidence="1" key="1">
    <citation type="journal article" date="2014" name="Front. Microbiol.">
        <title>High frequency of phylogenetically diverse reductive dehalogenase-homologous genes in deep subseafloor sedimentary metagenomes.</title>
        <authorList>
            <person name="Kawai M."/>
            <person name="Futagami T."/>
            <person name="Toyoda A."/>
            <person name="Takaki Y."/>
            <person name="Nishi S."/>
            <person name="Hori S."/>
            <person name="Arai W."/>
            <person name="Tsubouchi T."/>
            <person name="Morono Y."/>
            <person name="Uchiyama I."/>
            <person name="Ito T."/>
            <person name="Fujiyama A."/>
            <person name="Inagaki F."/>
            <person name="Takami H."/>
        </authorList>
    </citation>
    <scope>NUCLEOTIDE SEQUENCE</scope>
    <source>
        <strain evidence="1">Expedition CK06-06</strain>
    </source>
</reference>
<accession>X1GVH2</accession>
<dbReference type="AlphaFoldDB" id="X1GVH2"/>
<evidence type="ECO:0000313" key="1">
    <source>
        <dbReference type="EMBL" id="GAH36978.1"/>
    </source>
</evidence>
<name>X1GVH2_9ZZZZ</name>
<evidence type="ECO:0008006" key="2">
    <source>
        <dbReference type="Google" id="ProtNLM"/>
    </source>
</evidence>
<organism evidence="1">
    <name type="scientific">marine sediment metagenome</name>
    <dbReference type="NCBI Taxonomy" id="412755"/>
    <lineage>
        <taxon>unclassified sequences</taxon>
        <taxon>metagenomes</taxon>
        <taxon>ecological metagenomes</taxon>
    </lineage>
</organism>
<sequence length="62" mass="7103">MEIDIFGGVNEIGGNKIFISVGDKKFLFDFGLSFGEMQKYYSEFLKPRKLNGIIDYLYLGLI</sequence>
<feature type="non-terminal residue" evidence="1">
    <location>
        <position position="62"/>
    </location>
</feature>
<dbReference type="SUPFAM" id="SSF56281">
    <property type="entry name" value="Metallo-hydrolase/oxidoreductase"/>
    <property type="match status" value="1"/>
</dbReference>
<protein>
    <recommendedName>
        <fullName evidence="2">MBL fold metallo-hydrolase</fullName>
    </recommendedName>
</protein>